<dbReference type="Proteomes" id="UP000006327">
    <property type="component" value="Unassembled WGS sequence"/>
</dbReference>
<evidence type="ECO:0000256" key="9">
    <source>
        <dbReference type="PIRSR" id="PIRSR600895-51"/>
    </source>
</evidence>
<dbReference type="Gene3D" id="2.60.40.180">
    <property type="entry name" value="Transthyretin/hydroxyisourate hydrolase domain"/>
    <property type="match status" value="1"/>
</dbReference>
<evidence type="ECO:0000256" key="1">
    <source>
        <dbReference type="ARBA" id="ARBA00001043"/>
    </source>
</evidence>
<dbReference type="NCBIfam" id="TIGR02962">
    <property type="entry name" value="hdxy_isourate"/>
    <property type="match status" value="1"/>
</dbReference>
<dbReference type="EMBL" id="BAEO01000008">
    <property type="protein sequence ID" value="GAC17575.1"/>
    <property type="molecule type" value="Genomic_DNA"/>
</dbReference>
<dbReference type="EC" id="3.5.2.17" evidence="5 10"/>
<comment type="similarity">
    <text evidence="3 10">Belongs to the transthyretin family. 5-hydroxyisourate hydrolase subfamily.</text>
</comment>
<dbReference type="InterPro" id="IPR014306">
    <property type="entry name" value="Hydroxyisourate_hydrolase"/>
</dbReference>
<evidence type="ECO:0000259" key="11">
    <source>
        <dbReference type="Pfam" id="PF00576"/>
    </source>
</evidence>
<dbReference type="PANTHER" id="PTHR10395:SF7">
    <property type="entry name" value="5-HYDROXYISOURATE HYDROLASE"/>
    <property type="match status" value="1"/>
</dbReference>
<feature type="binding site" evidence="9">
    <location>
        <position position="105"/>
    </location>
    <ligand>
        <name>substrate</name>
    </ligand>
</feature>
<keyword evidence="13" id="KW-1185">Reference proteome</keyword>
<comment type="function">
    <text evidence="2">Catalyzes the hydrolysis of 5-hydroxyisourate (HIU) to 2-oxo-4-hydroxy-4-carboxy-5-ureidoimidazoline (OHCU).</text>
</comment>
<evidence type="ECO:0000256" key="7">
    <source>
        <dbReference type="ARBA" id="ARBA00022631"/>
    </source>
</evidence>
<comment type="caution">
    <text evidence="12">The sequence shown here is derived from an EMBL/GenBank/DDBJ whole genome shotgun (WGS) entry which is preliminary data.</text>
</comment>
<accession>K6Z283</accession>
<dbReference type="PANTHER" id="PTHR10395">
    <property type="entry name" value="URICASE AND TRANSTHYRETIN-RELATED"/>
    <property type="match status" value="1"/>
</dbReference>
<evidence type="ECO:0000256" key="10">
    <source>
        <dbReference type="RuleBase" id="RU361270"/>
    </source>
</evidence>
<dbReference type="InterPro" id="IPR036817">
    <property type="entry name" value="Transthyretin/HIU_hydrolase_sf"/>
</dbReference>
<dbReference type="InterPro" id="IPR023419">
    <property type="entry name" value="Transthyretin_CS"/>
</dbReference>
<comment type="subunit">
    <text evidence="4 10">Homotetramer.</text>
</comment>
<protein>
    <recommendedName>
        <fullName evidence="6 10">5-hydroxyisourate hydrolase</fullName>
        <shortName evidence="10">HIU hydrolase</shortName>
        <shortName evidence="10">HIUHase</shortName>
        <ecNumber evidence="5 10">3.5.2.17</ecNumber>
    </recommendedName>
</protein>
<dbReference type="eggNOG" id="COG2351">
    <property type="taxonomic scope" value="Bacteria"/>
</dbReference>
<evidence type="ECO:0000256" key="2">
    <source>
        <dbReference type="ARBA" id="ARBA00002704"/>
    </source>
</evidence>
<feature type="binding site" evidence="9">
    <location>
        <position position="42"/>
    </location>
    <ligand>
        <name>substrate</name>
    </ligand>
</feature>
<gene>
    <name evidence="12" type="primary">yedX</name>
    <name evidence="12" type="ORF">GARC_0594</name>
</gene>
<dbReference type="CDD" id="cd05822">
    <property type="entry name" value="TLP_HIUase"/>
    <property type="match status" value="1"/>
</dbReference>
<reference evidence="12 13" key="1">
    <citation type="journal article" date="2017" name="Antonie Van Leeuwenhoek">
        <title>Rhizobium rhizosphaerae sp. nov., a novel species isolated from rice rhizosphere.</title>
        <authorList>
            <person name="Zhao J.J."/>
            <person name="Zhang J."/>
            <person name="Zhang R.J."/>
            <person name="Zhang C.W."/>
            <person name="Yin H.Q."/>
            <person name="Zhang X.X."/>
        </authorList>
    </citation>
    <scope>NUCLEOTIDE SEQUENCE [LARGE SCALE GENOMIC DNA]</scope>
    <source>
        <strain evidence="12 13">BSs20135</strain>
    </source>
</reference>
<name>K6Z283_9ALTE</name>
<keyword evidence="8 10" id="KW-0378">Hydrolase</keyword>
<comment type="catalytic activity">
    <reaction evidence="1 10">
        <text>5-hydroxyisourate + H2O = 5-hydroxy-2-oxo-4-ureido-2,5-dihydro-1H-imidazole-5-carboxylate + H(+)</text>
        <dbReference type="Rhea" id="RHEA:23736"/>
        <dbReference type="ChEBI" id="CHEBI:15377"/>
        <dbReference type="ChEBI" id="CHEBI:15378"/>
        <dbReference type="ChEBI" id="CHEBI:18072"/>
        <dbReference type="ChEBI" id="CHEBI:58639"/>
        <dbReference type="EC" id="3.5.2.17"/>
    </reaction>
</comment>
<dbReference type="InterPro" id="IPR000895">
    <property type="entry name" value="Transthyretin/HIU_hydrolase"/>
</dbReference>
<evidence type="ECO:0000256" key="3">
    <source>
        <dbReference type="ARBA" id="ARBA00009850"/>
    </source>
</evidence>
<dbReference type="GO" id="GO:0006144">
    <property type="term" value="P:purine nucleobase metabolic process"/>
    <property type="evidence" value="ECO:0007669"/>
    <property type="project" value="UniProtKB-KW"/>
</dbReference>
<evidence type="ECO:0000313" key="12">
    <source>
        <dbReference type="EMBL" id="GAC17575.1"/>
    </source>
</evidence>
<evidence type="ECO:0000256" key="5">
    <source>
        <dbReference type="ARBA" id="ARBA00012609"/>
    </source>
</evidence>
<organism evidence="12 13">
    <name type="scientific">Paraglaciecola arctica BSs20135</name>
    <dbReference type="NCBI Taxonomy" id="493475"/>
    <lineage>
        <taxon>Bacteria</taxon>
        <taxon>Pseudomonadati</taxon>
        <taxon>Pseudomonadota</taxon>
        <taxon>Gammaproteobacteria</taxon>
        <taxon>Alteromonadales</taxon>
        <taxon>Alteromonadaceae</taxon>
        <taxon>Paraglaciecola</taxon>
    </lineage>
</organism>
<proteinExistence type="inferred from homology"/>
<sequence>MSISLSSHVLDTTLGKPAANMKLVLTTHNGQVIEAQTDDDGRCNDWANFSFSAGQYCLRFYTKDYLLSHHKEAFYPFVDVNFELTENGGHYHVPLLISPFGFSSYRGS</sequence>
<dbReference type="PROSITE" id="PS00769">
    <property type="entry name" value="TRANSTHYRETIN_2"/>
    <property type="match status" value="1"/>
</dbReference>
<feature type="binding site" evidence="9">
    <location>
        <position position="8"/>
    </location>
    <ligand>
        <name>substrate</name>
    </ligand>
</feature>
<evidence type="ECO:0000256" key="4">
    <source>
        <dbReference type="ARBA" id="ARBA00011881"/>
    </source>
</evidence>
<dbReference type="STRING" id="493475.GARC_0594"/>
<dbReference type="SUPFAM" id="SSF49472">
    <property type="entry name" value="Transthyretin (synonym: prealbumin)"/>
    <property type="match status" value="1"/>
</dbReference>
<dbReference type="AlphaFoldDB" id="K6Z283"/>
<dbReference type="PRINTS" id="PR00189">
    <property type="entry name" value="TRNSTHYRETIN"/>
</dbReference>
<evidence type="ECO:0000313" key="13">
    <source>
        <dbReference type="Proteomes" id="UP000006327"/>
    </source>
</evidence>
<dbReference type="Pfam" id="PF00576">
    <property type="entry name" value="Transthyretin"/>
    <property type="match status" value="1"/>
</dbReference>
<dbReference type="OrthoDB" id="9792386at2"/>
<evidence type="ECO:0000256" key="8">
    <source>
        <dbReference type="ARBA" id="ARBA00022801"/>
    </source>
</evidence>
<evidence type="ECO:0000256" key="6">
    <source>
        <dbReference type="ARBA" id="ARBA00017539"/>
    </source>
</evidence>
<dbReference type="GO" id="GO:0033971">
    <property type="term" value="F:hydroxyisourate hydrolase activity"/>
    <property type="evidence" value="ECO:0007669"/>
    <property type="project" value="UniProtKB-EC"/>
</dbReference>
<dbReference type="RefSeq" id="WP_007616489.1">
    <property type="nucleotide sequence ID" value="NZ_BAEO01000008.1"/>
</dbReference>
<dbReference type="InterPro" id="IPR023416">
    <property type="entry name" value="Transthyretin/HIU_hydrolase_d"/>
</dbReference>
<keyword evidence="7 10" id="KW-0659">Purine metabolism</keyword>
<feature type="domain" description="Transthyretin/hydroxyisourate hydrolase" evidence="11">
    <location>
        <begin position="5"/>
        <end position="107"/>
    </location>
</feature>